<sequence length="474" mass="54639">MVNTTPSPVQVLPGGSSDPFSAQGILITPRINQLITFIRDAYLPGIYITSFVKQLCDAPPRIITIAEGFKVMGRRNADKAWISMKEELNDEGRALAWAGSYATVMARYCSKETAREIAVMGLSMKIRSISILKDKLSALRLDSQPDIAVLAQIVSLFRASCKERDLTAAKVHAEIIRRLFNRITEGTNQIRTLFLTLISNDTEVAVSHMRRPFFNFETWVPHQLSKFWWSRGEPELPIVSLEYLDLDSSICMSSTRTACIRLRRYLAIRKTPINLHDPVDFERCDAIFSCLSTYSMFDLGVLVSAYLDLSAANTPTMSPAQRYAEESFALTTLYLHRWGIHQATVYGGDHRDSMHLTIIGCLRTTMKNALRWCSPQDMDRYKTAFLWVFFYGARYEYRNTSSKLNFNEDQSKFWFSQMFARQARSMGLTAWAEIEEVLCRFVFYDFLERDPKSWFEETMFLFDIANEFNYDYEN</sequence>
<dbReference type="EMBL" id="JAVRRD010000017">
    <property type="protein sequence ID" value="KAK5050583.1"/>
    <property type="molecule type" value="Genomic_DNA"/>
</dbReference>
<protein>
    <recommendedName>
        <fullName evidence="3">Transcription factor domain-containing protein</fullName>
    </recommendedName>
</protein>
<evidence type="ECO:0000313" key="2">
    <source>
        <dbReference type="Proteomes" id="UP001358417"/>
    </source>
</evidence>
<dbReference type="GeneID" id="89972048"/>
<evidence type="ECO:0008006" key="3">
    <source>
        <dbReference type="Google" id="ProtNLM"/>
    </source>
</evidence>
<dbReference type="RefSeq" id="XP_064705169.1">
    <property type="nucleotide sequence ID" value="XM_064847448.1"/>
</dbReference>
<evidence type="ECO:0000313" key="1">
    <source>
        <dbReference type="EMBL" id="KAK5050583.1"/>
    </source>
</evidence>
<reference evidence="1 2" key="1">
    <citation type="submission" date="2023-08" db="EMBL/GenBank/DDBJ databases">
        <title>Black Yeasts Isolated from many extreme environments.</title>
        <authorList>
            <person name="Coleine C."/>
            <person name="Stajich J.E."/>
            <person name="Selbmann L."/>
        </authorList>
    </citation>
    <scope>NUCLEOTIDE SEQUENCE [LARGE SCALE GENOMIC DNA]</scope>
    <source>
        <strain evidence="1 2">CCFEE 5792</strain>
    </source>
</reference>
<keyword evidence="2" id="KW-1185">Reference proteome</keyword>
<dbReference type="Proteomes" id="UP001358417">
    <property type="component" value="Unassembled WGS sequence"/>
</dbReference>
<gene>
    <name evidence="1" type="ORF">LTR84_003865</name>
</gene>
<dbReference type="AlphaFoldDB" id="A0AAV9N8I9"/>
<organism evidence="1 2">
    <name type="scientific">Exophiala bonariae</name>
    <dbReference type="NCBI Taxonomy" id="1690606"/>
    <lineage>
        <taxon>Eukaryota</taxon>
        <taxon>Fungi</taxon>
        <taxon>Dikarya</taxon>
        <taxon>Ascomycota</taxon>
        <taxon>Pezizomycotina</taxon>
        <taxon>Eurotiomycetes</taxon>
        <taxon>Chaetothyriomycetidae</taxon>
        <taxon>Chaetothyriales</taxon>
        <taxon>Herpotrichiellaceae</taxon>
        <taxon>Exophiala</taxon>
    </lineage>
</organism>
<comment type="caution">
    <text evidence="1">The sequence shown here is derived from an EMBL/GenBank/DDBJ whole genome shotgun (WGS) entry which is preliminary data.</text>
</comment>
<proteinExistence type="predicted"/>
<name>A0AAV9N8I9_9EURO</name>
<accession>A0AAV9N8I9</accession>